<dbReference type="PANTHER" id="PTHR11557">
    <property type="entry name" value="PORPHOBILINOGEN DEAMINASE"/>
    <property type="match status" value="1"/>
</dbReference>
<name>A0A3A4QYZ4_9BACT</name>
<dbReference type="GO" id="GO:0004418">
    <property type="term" value="F:hydroxymethylbilane synthase activity"/>
    <property type="evidence" value="ECO:0007669"/>
    <property type="project" value="UniProtKB-UniRule"/>
</dbReference>
<evidence type="ECO:0000313" key="12">
    <source>
        <dbReference type="EMBL" id="RJP57939.1"/>
    </source>
</evidence>
<sequence length="224" mass="24454">MGTIYRVGTRSSPLALIQVDEILSRLRTAHPALKFSIVKIDTYGDIDKKTPISQVEGSDFFTREIDTALLNGDIDFAIHSAKDLPDTLPQGICIAAITRPKCRHDALVSKGNLTLDQLKPGAVIGTSSIRRKTALKTYRPDLQIADIRGTIGERLTILDSSDMDAVIIAACALERLGLEHRIAQRIPFDILEPHPLQGALAVTTRSSDADLIGIMSEIDEMAKE</sequence>
<evidence type="ECO:0000256" key="4">
    <source>
        <dbReference type="ARBA" id="ARBA00005638"/>
    </source>
</evidence>
<dbReference type="InterPro" id="IPR022417">
    <property type="entry name" value="Porphobilin_deaminase_N"/>
</dbReference>
<dbReference type="GO" id="GO:0006783">
    <property type="term" value="P:heme biosynthetic process"/>
    <property type="evidence" value="ECO:0007669"/>
    <property type="project" value="TreeGrafter"/>
</dbReference>
<evidence type="ECO:0000256" key="1">
    <source>
        <dbReference type="ARBA" id="ARBA00001916"/>
    </source>
</evidence>
<dbReference type="EC" id="2.5.1.61" evidence="6 10"/>
<dbReference type="NCBIfam" id="TIGR00212">
    <property type="entry name" value="hemC"/>
    <property type="match status" value="1"/>
</dbReference>
<dbReference type="EMBL" id="QZJZ01000073">
    <property type="protein sequence ID" value="RJP57939.1"/>
    <property type="molecule type" value="Genomic_DNA"/>
</dbReference>
<accession>A0A3A4QYZ4</accession>
<evidence type="ECO:0000256" key="7">
    <source>
        <dbReference type="ARBA" id="ARBA00022679"/>
    </source>
</evidence>
<proteinExistence type="inferred from homology"/>
<dbReference type="InterPro" id="IPR000860">
    <property type="entry name" value="HemC"/>
</dbReference>
<comment type="subunit">
    <text evidence="5">Monomer.</text>
</comment>
<gene>
    <name evidence="12" type="ORF">C4541_09375</name>
</gene>
<dbReference type="PRINTS" id="PR00151">
    <property type="entry name" value="PORPHBDMNASE"/>
</dbReference>
<evidence type="ECO:0000256" key="6">
    <source>
        <dbReference type="ARBA" id="ARBA00012655"/>
    </source>
</evidence>
<feature type="domain" description="Porphobilinogen deaminase N-terminal" evidence="11">
    <location>
        <begin position="6"/>
        <end position="211"/>
    </location>
</feature>
<dbReference type="FunFam" id="3.40.190.10:FF:000005">
    <property type="entry name" value="Porphobilinogen deaminase"/>
    <property type="match status" value="1"/>
</dbReference>
<dbReference type="PANTHER" id="PTHR11557:SF0">
    <property type="entry name" value="PORPHOBILINOGEN DEAMINASE"/>
    <property type="match status" value="1"/>
</dbReference>
<evidence type="ECO:0000256" key="3">
    <source>
        <dbReference type="ARBA" id="ARBA00004735"/>
    </source>
</evidence>
<dbReference type="GO" id="GO:0005737">
    <property type="term" value="C:cytoplasm"/>
    <property type="evidence" value="ECO:0007669"/>
    <property type="project" value="UniProtKB-UniRule"/>
</dbReference>
<comment type="similarity">
    <text evidence="4">Belongs to the HMBS family.</text>
</comment>
<dbReference type="SUPFAM" id="SSF53850">
    <property type="entry name" value="Periplasmic binding protein-like II"/>
    <property type="match status" value="1"/>
</dbReference>
<protein>
    <recommendedName>
        <fullName evidence="6 10">Hydroxymethylbilane synthase</fullName>
        <ecNumber evidence="6 10">2.5.1.61</ecNumber>
    </recommendedName>
</protein>
<evidence type="ECO:0000256" key="5">
    <source>
        <dbReference type="ARBA" id="ARBA00011245"/>
    </source>
</evidence>
<keyword evidence="7 12" id="KW-0808">Transferase</keyword>
<reference evidence="12 13" key="1">
    <citation type="journal article" date="2017" name="ISME J.">
        <title>Energy and carbon metabolisms in a deep terrestrial subsurface fluid microbial community.</title>
        <authorList>
            <person name="Momper L."/>
            <person name="Jungbluth S.P."/>
            <person name="Lee M.D."/>
            <person name="Amend J.P."/>
        </authorList>
    </citation>
    <scope>NUCLEOTIDE SEQUENCE [LARGE SCALE GENOMIC DNA]</scope>
    <source>
        <strain evidence="12">SURF_26</strain>
    </source>
</reference>
<evidence type="ECO:0000256" key="8">
    <source>
        <dbReference type="ARBA" id="ARBA00023244"/>
    </source>
</evidence>
<comment type="catalytic activity">
    <reaction evidence="9">
        <text>4 porphobilinogen + H2O = hydroxymethylbilane + 4 NH4(+)</text>
        <dbReference type="Rhea" id="RHEA:13185"/>
        <dbReference type="ChEBI" id="CHEBI:15377"/>
        <dbReference type="ChEBI" id="CHEBI:28938"/>
        <dbReference type="ChEBI" id="CHEBI:57845"/>
        <dbReference type="ChEBI" id="CHEBI:58126"/>
        <dbReference type="EC" id="2.5.1.61"/>
    </reaction>
</comment>
<evidence type="ECO:0000256" key="9">
    <source>
        <dbReference type="ARBA" id="ARBA00048169"/>
    </source>
</evidence>
<evidence type="ECO:0000256" key="2">
    <source>
        <dbReference type="ARBA" id="ARBA00002869"/>
    </source>
</evidence>
<dbReference type="AlphaFoldDB" id="A0A3A4QYZ4"/>
<evidence type="ECO:0000313" key="13">
    <source>
        <dbReference type="Proteomes" id="UP000266426"/>
    </source>
</evidence>
<comment type="cofactor">
    <cofactor evidence="1">
        <name>dipyrromethane</name>
        <dbReference type="ChEBI" id="CHEBI:60342"/>
    </cofactor>
</comment>
<dbReference type="Pfam" id="PF01379">
    <property type="entry name" value="Porphobil_deam"/>
    <property type="match status" value="1"/>
</dbReference>
<dbReference type="Proteomes" id="UP000266426">
    <property type="component" value="Unassembled WGS sequence"/>
</dbReference>
<comment type="pathway">
    <text evidence="3">Porphyrin-containing compound metabolism; protoporphyrin-IX biosynthesis; coproporphyrinogen-III from 5-aminolevulinate: step 2/4.</text>
</comment>
<keyword evidence="8" id="KW-0627">Porphyrin biosynthesis</keyword>
<evidence type="ECO:0000259" key="11">
    <source>
        <dbReference type="Pfam" id="PF01379"/>
    </source>
</evidence>
<organism evidence="12 13">
    <name type="scientific">Candidatus Auribacter fodinae</name>
    <dbReference type="NCBI Taxonomy" id="2093366"/>
    <lineage>
        <taxon>Bacteria</taxon>
        <taxon>Pseudomonadati</taxon>
        <taxon>Candidatus Auribacterota</taxon>
        <taxon>Candidatus Auribacteria</taxon>
        <taxon>Candidatus Auribacterales</taxon>
        <taxon>Candidatus Auribacteraceae</taxon>
        <taxon>Candidatus Auribacter</taxon>
    </lineage>
</organism>
<evidence type="ECO:0000256" key="10">
    <source>
        <dbReference type="NCBIfam" id="TIGR00212"/>
    </source>
</evidence>
<comment type="function">
    <text evidence="2">Tetrapolymerization of the monopyrrole PBG into the hydroxymethylbilane pre-uroporphyrinogen in several discrete steps.</text>
</comment>
<dbReference type="Gene3D" id="3.40.190.10">
    <property type="entry name" value="Periplasmic binding protein-like II"/>
    <property type="match status" value="2"/>
</dbReference>
<comment type="caution">
    <text evidence="12">The sequence shown here is derived from an EMBL/GenBank/DDBJ whole genome shotgun (WGS) entry which is preliminary data.</text>
</comment>